<proteinExistence type="predicted"/>
<keyword evidence="3" id="KW-1185">Reference proteome</keyword>
<protein>
    <submittedName>
        <fullName evidence="2">Uncharacterized protein</fullName>
    </submittedName>
</protein>
<reference evidence="2" key="1">
    <citation type="submission" date="2020-11" db="EMBL/GenBank/DDBJ databases">
        <title>Isolation and identification of active actinomycetes.</title>
        <authorList>
            <person name="Sun X."/>
        </authorList>
    </citation>
    <scope>NUCLEOTIDE SEQUENCE</scope>
    <source>
        <strain evidence="2">NEAU-A11</strain>
    </source>
</reference>
<gene>
    <name evidence="2" type="ORF">I4J89_06540</name>
</gene>
<dbReference type="Proteomes" id="UP000598146">
    <property type="component" value="Unassembled WGS sequence"/>
</dbReference>
<evidence type="ECO:0000313" key="3">
    <source>
        <dbReference type="Proteomes" id="UP000598146"/>
    </source>
</evidence>
<sequence>MSVLTRPAVLLATTAVAAGLLAAPGTAYAAGTTTQLTAAEMTAAMKSVAAASTTAGAAGWKSTTAFSAAVFGAAANETVLYDRTHGLYSDSLTVQGSGSLHLFLADGRGVYQSISAARQRSALKMMGRSSVKYTFTADKSVDVDQYGATPASLAAGYQEAGTKTANDDGSADYTFTDDGAKVTLHVSAAGALTGAHAAEGAMQVTLAYTYGRQTVTLPTSSATIASGTLAGGVAYLDMATVVQRAATAGAADTRKAAKGGTVKVANLRKIVGRDAAAANKAIAVSMVKVKSITGGVRVYATNPWTRKTVAYTVKASGKKVAVKKA</sequence>
<comment type="caution">
    <text evidence="2">The sequence shown here is derived from an EMBL/GenBank/DDBJ whole genome shotgun (WGS) entry which is preliminary data.</text>
</comment>
<dbReference type="EMBL" id="JADQTO010000003">
    <property type="protein sequence ID" value="MBG0561117.1"/>
    <property type="molecule type" value="Genomic_DNA"/>
</dbReference>
<keyword evidence="1" id="KW-0732">Signal</keyword>
<dbReference type="RefSeq" id="WP_196412929.1">
    <property type="nucleotide sequence ID" value="NZ_JADQTO010000003.1"/>
</dbReference>
<feature type="signal peptide" evidence="1">
    <location>
        <begin position="1"/>
        <end position="29"/>
    </location>
</feature>
<dbReference type="AlphaFoldDB" id="A0A931FVT5"/>
<accession>A0A931FVT5</accession>
<organism evidence="2 3">
    <name type="scientific">Actinoplanes aureus</name>
    <dbReference type="NCBI Taxonomy" id="2792083"/>
    <lineage>
        <taxon>Bacteria</taxon>
        <taxon>Bacillati</taxon>
        <taxon>Actinomycetota</taxon>
        <taxon>Actinomycetes</taxon>
        <taxon>Micromonosporales</taxon>
        <taxon>Micromonosporaceae</taxon>
        <taxon>Actinoplanes</taxon>
    </lineage>
</organism>
<feature type="chain" id="PRO_5037670817" evidence="1">
    <location>
        <begin position="30"/>
        <end position="325"/>
    </location>
</feature>
<evidence type="ECO:0000256" key="1">
    <source>
        <dbReference type="SAM" id="SignalP"/>
    </source>
</evidence>
<name>A0A931FVT5_9ACTN</name>
<evidence type="ECO:0000313" key="2">
    <source>
        <dbReference type="EMBL" id="MBG0561117.1"/>
    </source>
</evidence>